<gene>
    <name evidence="1" type="ORF">EP13_13780</name>
</gene>
<dbReference type="Pfam" id="PF07152">
    <property type="entry name" value="YaeQ"/>
    <property type="match status" value="1"/>
</dbReference>
<name>A0A075P3W0_9ALTE</name>
<dbReference type="OrthoDB" id="5293309at2"/>
<evidence type="ECO:0008006" key="3">
    <source>
        <dbReference type="Google" id="ProtNLM"/>
    </source>
</evidence>
<dbReference type="KEGG" id="aal:EP13_13780"/>
<dbReference type="EMBL" id="CP008849">
    <property type="protein sequence ID" value="AIF99665.1"/>
    <property type="molecule type" value="Genomic_DNA"/>
</dbReference>
<evidence type="ECO:0000313" key="1">
    <source>
        <dbReference type="EMBL" id="AIF99665.1"/>
    </source>
</evidence>
<dbReference type="PIRSF" id="PIRSF011484">
    <property type="entry name" value="YaeQ"/>
    <property type="match status" value="1"/>
</dbReference>
<reference evidence="1 2" key="1">
    <citation type="submission" date="2014-06" db="EMBL/GenBank/DDBJ databases">
        <title>Genomes of Alteromonas australica, a world apart.</title>
        <authorList>
            <person name="Gonzaga A."/>
            <person name="Lopez-Perez M."/>
            <person name="Rodriguez-Valera F."/>
        </authorList>
    </citation>
    <scope>NUCLEOTIDE SEQUENCE [LARGE SCALE GENOMIC DNA]</scope>
    <source>
        <strain evidence="1 2">H 17</strain>
    </source>
</reference>
<dbReference type="RefSeq" id="WP_044057736.1">
    <property type="nucleotide sequence ID" value="NZ_CAJXAX010000003.1"/>
</dbReference>
<dbReference type="Gene3D" id="3.10.640.10">
    <property type="entry name" value="Restriction endonuclease-like alpha-beta roll domain"/>
    <property type="match status" value="1"/>
</dbReference>
<evidence type="ECO:0000313" key="2">
    <source>
        <dbReference type="Proteomes" id="UP000056090"/>
    </source>
</evidence>
<organism evidence="1 2">
    <name type="scientific">Alteromonas australica</name>
    <dbReference type="NCBI Taxonomy" id="589873"/>
    <lineage>
        <taxon>Bacteria</taxon>
        <taxon>Pseudomonadati</taxon>
        <taxon>Pseudomonadota</taxon>
        <taxon>Gammaproteobacteria</taxon>
        <taxon>Alteromonadales</taxon>
        <taxon>Alteromonadaceae</taxon>
        <taxon>Alteromonas/Salinimonas group</taxon>
        <taxon>Alteromonas</taxon>
    </lineage>
</organism>
<dbReference type="InterPro" id="IPR011335">
    <property type="entry name" value="Restrct_endonuc-II-like"/>
</dbReference>
<accession>A0A075P3W0</accession>
<dbReference type="AlphaFoldDB" id="A0A075P3W0"/>
<proteinExistence type="predicted"/>
<dbReference type="CDD" id="cd22368">
    <property type="entry name" value="YaeQ-like"/>
    <property type="match status" value="1"/>
</dbReference>
<dbReference type="SUPFAM" id="SSF52980">
    <property type="entry name" value="Restriction endonuclease-like"/>
    <property type="match status" value="1"/>
</dbReference>
<keyword evidence="2" id="KW-1185">Reference proteome</keyword>
<dbReference type="PANTHER" id="PTHR38784:SF1">
    <property type="entry name" value="SUCROSE PHOSPHORYLASE"/>
    <property type="match status" value="1"/>
</dbReference>
<dbReference type="eggNOG" id="COG4681">
    <property type="taxonomic scope" value="Bacteria"/>
</dbReference>
<dbReference type="PATRIC" id="fig|589873.4.peg.3113"/>
<dbReference type="PANTHER" id="PTHR38784">
    <property type="entry name" value="SUCROSE PHOSPHORYLASE"/>
    <property type="match status" value="1"/>
</dbReference>
<dbReference type="InterPro" id="IPR038590">
    <property type="entry name" value="YaeQ_sf"/>
</dbReference>
<dbReference type="Proteomes" id="UP000056090">
    <property type="component" value="Chromosome"/>
</dbReference>
<dbReference type="KEGG" id="aaus:EP12_14405"/>
<sequence length="182" mass="21155">MALKATIFKADISITDMDRNYYNDHNLTIARHPSENDERMMLRIIAFIVNAHEHLQFTKGLSDDDVPDLWQKNFSDEIELWIELGQPSEQRIKKGCNQSQHMMIYAYADNSFEAWWKKEQNKLHTRKNLSVFTLPESLAGTLANAVQRSMQIQVTIQDGQMWLTIEGTEVTESVEIAIQKHM</sequence>
<dbReference type="InterPro" id="IPR009822">
    <property type="entry name" value="YaeQ"/>
</dbReference>
<dbReference type="GeneID" id="78255971"/>
<protein>
    <recommendedName>
        <fullName evidence="3">YaeQ family protein</fullName>
    </recommendedName>
</protein>
<dbReference type="SMART" id="SM01322">
    <property type="entry name" value="YaeQ"/>
    <property type="match status" value="1"/>
</dbReference>